<name>A0A7H0I5A7_9ACTN</name>
<dbReference type="InterPro" id="IPR027417">
    <property type="entry name" value="P-loop_NTPase"/>
</dbReference>
<dbReference type="AlphaFoldDB" id="A0A7H0I5A7"/>
<protein>
    <recommendedName>
        <fullName evidence="4">ATP/GTP-binding protein</fullName>
    </recommendedName>
</protein>
<dbReference type="KEGG" id="sgj:IAG43_33960"/>
<dbReference type="SUPFAM" id="SSF52540">
    <property type="entry name" value="P-loop containing nucleoside triphosphate hydrolases"/>
    <property type="match status" value="1"/>
</dbReference>
<keyword evidence="2" id="KW-0614">Plasmid</keyword>
<dbReference type="EMBL" id="CP060827">
    <property type="protein sequence ID" value="QNP67973.1"/>
    <property type="molecule type" value="Genomic_DNA"/>
</dbReference>
<evidence type="ECO:0000313" key="2">
    <source>
        <dbReference type="EMBL" id="QNP67973.1"/>
    </source>
</evidence>
<feature type="region of interest" description="Disordered" evidence="1">
    <location>
        <begin position="393"/>
        <end position="412"/>
    </location>
</feature>
<proteinExistence type="predicted"/>
<sequence length="746" mass="80658">MIRLPTTHAAITAPLVASSTQFPGVPIGRSLLDGRAFHLSPVLAPAAILPSTNTLALGGLGSGKSTTAKARALREVRHHDHQFVVIDSFGEDGATGEWRPVAQALGGCVVRAGDFRLNPCSPLFSAPVREQLVRSLILAVEPDALTTQATHALQHALSHPKATALTGLVDALVSPQDGRWPAARLAEWGEAAAMALSRYTEGSLSGLFDGEDAGLPPTDLPIVSFDFTTLDRNSPAIPSLMAAVSCWAEHVWLPQSTATHRHLVLEEAWQILLSPATASLIQRQLKNSRKAALSLDVVMHTLSDLGDGRAQDLARLCEIAHIGRLGPEEATAVGTLLGLPQWAVDAIPGLGPGQAVWKVGPGYVDIVQTVLTEEEAELTDTSARRRAAQQILARDEEPEVLEADADQEDTDVAASEERLCEEPTDAEPDLLDELLAPHPTDTDANVRDGWDWDLPPNVVDHDTAATPVFAAAPEDDLRHDLALRAAHEGRHSEAAQIAAIGEREDINRHGISSTEAARWLVTRAQMADLSGDRHQAATLRATVTRMGKNLDWFEQPNRDPEQAWYQGADVPPTPEPADEPPSRRRRRWPYAATATAAALSLAIVGVGQMSESDQQQDRKAKADSYKGRSGAEVRLDGVNADVLARWNRERDQVIIELRTYFEKDARYLRLDADGQTASSEKPAEWFAESPELSLPVEDPLADVTVRVAIGGRKWVKGVKAPSRMIRLSPTGVAYDAETGERLPSDL</sequence>
<feature type="compositionally biased region" description="Acidic residues" evidence="1">
    <location>
        <begin position="396"/>
        <end position="411"/>
    </location>
</feature>
<reference evidence="2 3" key="1">
    <citation type="submission" date="2020-08" db="EMBL/GenBank/DDBJ databases">
        <title>A novel species.</title>
        <authorList>
            <person name="Gao J."/>
        </authorList>
    </citation>
    <scope>NUCLEOTIDE SEQUENCE [LARGE SCALE GENOMIC DNA]</scope>
    <source>
        <strain evidence="2 3">CRPJ-33</strain>
        <plasmid evidence="2 3">unnamed3</plasmid>
    </source>
</reference>
<evidence type="ECO:0008006" key="4">
    <source>
        <dbReference type="Google" id="ProtNLM"/>
    </source>
</evidence>
<feature type="region of interest" description="Disordered" evidence="1">
    <location>
        <begin position="562"/>
        <end position="586"/>
    </location>
</feature>
<geneLocation type="plasmid" evidence="2 3">
    <name>unnamed3</name>
</geneLocation>
<dbReference type="Gene3D" id="3.40.50.300">
    <property type="entry name" value="P-loop containing nucleotide triphosphate hydrolases"/>
    <property type="match status" value="1"/>
</dbReference>
<evidence type="ECO:0000313" key="3">
    <source>
        <dbReference type="Proteomes" id="UP000516230"/>
    </source>
</evidence>
<gene>
    <name evidence="2" type="ORF">IAG43_33960</name>
</gene>
<organism evidence="2 3">
    <name type="scientific">Streptomyces genisteinicus</name>
    <dbReference type="NCBI Taxonomy" id="2768068"/>
    <lineage>
        <taxon>Bacteria</taxon>
        <taxon>Bacillati</taxon>
        <taxon>Actinomycetota</taxon>
        <taxon>Actinomycetes</taxon>
        <taxon>Kitasatosporales</taxon>
        <taxon>Streptomycetaceae</taxon>
        <taxon>Streptomyces</taxon>
    </lineage>
</organism>
<accession>A0A7H0I5A7</accession>
<keyword evidence="3" id="KW-1185">Reference proteome</keyword>
<dbReference type="Proteomes" id="UP000516230">
    <property type="component" value="Plasmid unnamed3"/>
</dbReference>
<dbReference type="RefSeq" id="WP_187745016.1">
    <property type="nucleotide sequence ID" value="NZ_CP060827.1"/>
</dbReference>
<evidence type="ECO:0000256" key="1">
    <source>
        <dbReference type="SAM" id="MobiDB-lite"/>
    </source>
</evidence>